<keyword evidence="2" id="KW-1185">Reference proteome</keyword>
<accession>A0ABR3MLD3</accession>
<sequence>MWAYFGLTLAQSVGCSRRKREVAGSMPAFSKRVPAQSQSLPEPDGLRLLRSEATLVARAFGAHCCEKGFQNGPGAHSWQKQVPPRFELGSLDSESRVLTITPWNRDESCCRSQDRKE</sequence>
<organism evidence="1 2">
    <name type="scientific">Cirrhinus molitorella</name>
    <name type="common">mud carp</name>
    <dbReference type="NCBI Taxonomy" id="172907"/>
    <lineage>
        <taxon>Eukaryota</taxon>
        <taxon>Metazoa</taxon>
        <taxon>Chordata</taxon>
        <taxon>Craniata</taxon>
        <taxon>Vertebrata</taxon>
        <taxon>Euteleostomi</taxon>
        <taxon>Actinopterygii</taxon>
        <taxon>Neopterygii</taxon>
        <taxon>Teleostei</taxon>
        <taxon>Ostariophysi</taxon>
        <taxon>Cypriniformes</taxon>
        <taxon>Cyprinidae</taxon>
        <taxon>Labeoninae</taxon>
        <taxon>Labeonini</taxon>
        <taxon>Cirrhinus</taxon>
    </lineage>
</organism>
<comment type="caution">
    <text evidence="1">The sequence shown here is derived from an EMBL/GenBank/DDBJ whole genome shotgun (WGS) entry which is preliminary data.</text>
</comment>
<gene>
    <name evidence="1" type="ORF">QQF64_003464</name>
</gene>
<dbReference type="EMBL" id="JAYMGO010000011">
    <property type="protein sequence ID" value="KAL1265437.1"/>
    <property type="molecule type" value="Genomic_DNA"/>
</dbReference>
<name>A0ABR3MLD3_9TELE</name>
<reference evidence="1 2" key="1">
    <citation type="submission" date="2023-09" db="EMBL/GenBank/DDBJ databases">
        <authorList>
            <person name="Wang M."/>
        </authorList>
    </citation>
    <scope>NUCLEOTIDE SEQUENCE [LARGE SCALE GENOMIC DNA]</scope>
    <source>
        <strain evidence="1">GT-2023</strain>
        <tissue evidence="1">Liver</tissue>
    </source>
</reference>
<protein>
    <submittedName>
        <fullName evidence="1">Uncharacterized protein</fullName>
    </submittedName>
</protein>
<proteinExistence type="predicted"/>
<dbReference type="Proteomes" id="UP001558613">
    <property type="component" value="Unassembled WGS sequence"/>
</dbReference>
<evidence type="ECO:0000313" key="2">
    <source>
        <dbReference type="Proteomes" id="UP001558613"/>
    </source>
</evidence>
<evidence type="ECO:0000313" key="1">
    <source>
        <dbReference type="EMBL" id="KAL1265437.1"/>
    </source>
</evidence>